<dbReference type="AlphaFoldDB" id="A0A220VG41"/>
<gene>
    <name evidence="1" type="ORF">CF386_09890</name>
</gene>
<keyword evidence="2" id="KW-1185">Reference proteome</keyword>
<dbReference type="RefSeq" id="WP_089074272.1">
    <property type="nucleotide sequence ID" value="NZ_CP022356.1"/>
</dbReference>
<dbReference type="KEGG" id="pmai:CF386_09890"/>
<protein>
    <submittedName>
        <fullName evidence="1">Uncharacterized protein</fullName>
    </submittedName>
</protein>
<evidence type="ECO:0000313" key="1">
    <source>
        <dbReference type="EMBL" id="ASK79364.1"/>
    </source>
</evidence>
<reference evidence="1 2" key="1">
    <citation type="journal article" date="2016" name="Int. J. Syst. Evol. Microbiol.">
        <title>Paraphotobacterium marinum gen. nov., sp. nov., a member of the family Vibrionaceae, isolated from surface seawater.</title>
        <authorList>
            <person name="Huang Z."/>
            <person name="Dong C."/>
            <person name="Shao Z."/>
        </authorList>
    </citation>
    <scope>NUCLEOTIDE SEQUENCE [LARGE SCALE GENOMIC DNA]</scope>
    <source>
        <strain evidence="1 2">NSCS20N07D</strain>
    </source>
</reference>
<accession>A0A220VG41</accession>
<name>A0A220VG41_9GAMM</name>
<proteinExistence type="predicted"/>
<sequence>MSLSIVFYCLYFISFAIVGHGVDNNKRIPKLENILENKELSEHLYSEINVCLKNYPNKNYEYLKVMKNEIRDNFNFEEQDNQLSKKKNWCRFL</sequence>
<evidence type="ECO:0000313" key="2">
    <source>
        <dbReference type="Proteomes" id="UP000242175"/>
    </source>
</evidence>
<dbReference type="EMBL" id="CP022356">
    <property type="protein sequence ID" value="ASK79364.1"/>
    <property type="molecule type" value="Genomic_DNA"/>
</dbReference>
<organism evidence="1 2">
    <name type="scientific">Paraphotobacterium marinum</name>
    <dbReference type="NCBI Taxonomy" id="1755811"/>
    <lineage>
        <taxon>Bacteria</taxon>
        <taxon>Pseudomonadati</taxon>
        <taxon>Pseudomonadota</taxon>
        <taxon>Gammaproteobacteria</taxon>
        <taxon>Vibrionales</taxon>
        <taxon>Vibrionaceae</taxon>
        <taxon>Paraphotobacterium</taxon>
    </lineage>
</organism>
<dbReference type="Proteomes" id="UP000242175">
    <property type="component" value="Chromosome small"/>
</dbReference>